<accession>A0A160PE56</accession>
<feature type="transmembrane region" description="Helical" evidence="5">
    <location>
        <begin position="398"/>
        <end position="427"/>
    </location>
</feature>
<dbReference type="HAMAP" id="MF_00445">
    <property type="entry name" value="NDH1_NuoN_1"/>
    <property type="match status" value="1"/>
</dbReference>
<keyword evidence="3 5" id="KW-1133">Transmembrane helix</keyword>
<dbReference type="InterPro" id="IPR001750">
    <property type="entry name" value="ND/Mrp_TM"/>
</dbReference>
<dbReference type="Proteomes" id="UP000218288">
    <property type="component" value="Chromosome"/>
</dbReference>
<dbReference type="InterPro" id="IPR010096">
    <property type="entry name" value="NADH-Q_OxRdtase_suN/2"/>
</dbReference>
<sequence length="484" mass="49431">MTGGQAMGGCMDLGAVAPEMVLAGSALALVPVAGWVRGRWRRLPAAVALLALLVAMGLTAPMLTAPPREAFCGTYAVDPFRGFYQLVIEAGALVSLLALGSHFRGSEQEPHHPVALLMATVGGMGLTAATDLGLIILFLQMVSFPSYLLVLLVRSDGPAQEATLKYFLYGAAALAVMAYGLTFLFGLTGSLNLRAIGAGLAGADRAWVALAFGLVLVGYGFEMTLVPFHVWAPDVFQGGTAPASGFVSVVPKVAAFAGLLRFLLAAMPDGLAAWPTVLALLAAATMTFGNLVALRQASLKRLLAYSSIAQAGYVLMGVAAAGQSPEALPAIGYYLAAYLLMNLSAFAVVAQVERMTGSDALAAVRGLGRRAPGPAAALALALLSLAGVPPLAGFAGKVFLLVAAIEGGFAWLAVVAAANMAVALFYYAAIIAETYFRDPDRAEGPASGAGYAWALGLCTAGTLGLGIAPGLGRGLAQLGATLLR</sequence>
<feature type="transmembrane region" description="Helical" evidence="5">
    <location>
        <begin position="20"/>
        <end position="36"/>
    </location>
</feature>
<feature type="transmembrane region" description="Helical" evidence="5">
    <location>
        <begin position="302"/>
        <end position="321"/>
    </location>
</feature>
<gene>
    <name evidence="5" type="primary">nuoN</name>
    <name evidence="8" type="ORF">MPPM_2802</name>
</gene>
<dbReference type="OrthoDB" id="9811718at2"/>
<keyword evidence="5" id="KW-0830">Ubiquinone</keyword>
<keyword evidence="5" id="KW-0520">NAD</keyword>
<evidence type="ECO:0000256" key="1">
    <source>
        <dbReference type="ARBA" id="ARBA00004127"/>
    </source>
</evidence>
<dbReference type="GO" id="GO:0042773">
    <property type="term" value="P:ATP synthesis coupled electron transport"/>
    <property type="evidence" value="ECO:0007669"/>
    <property type="project" value="InterPro"/>
</dbReference>
<dbReference type="EMBL" id="AP014809">
    <property type="protein sequence ID" value="BAU91407.1"/>
    <property type="molecule type" value="Genomic_DNA"/>
</dbReference>
<feature type="transmembrane region" description="Helical" evidence="5">
    <location>
        <begin position="373"/>
        <end position="392"/>
    </location>
</feature>
<proteinExistence type="inferred from homology"/>
<evidence type="ECO:0000256" key="6">
    <source>
        <dbReference type="RuleBase" id="RU000320"/>
    </source>
</evidence>
<feature type="transmembrane region" description="Helical" evidence="5">
    <location>
        <begin position="333"/>
        <end position="352"/>
    </location>
</feature>
<dbReference type="Pfam" id="PF00361">
    <property type="entry name" value="Proton_antipo_M"/>
    <property type="match status" value="1"/>
</dbReference>
<evidence type="ECO:0000256" key="4">
    <source>
        <dbReference type="ARBA" id="ARBA00023136"/>
    </source>
</evidence>
<comment type="function">
    <text evidence="5">NDH-1 shuttles electrons from NADH, via FMN and iron-sulfur (Fe-S) centers, to quinones in the respiratory chain. The immediate electron acceptor for the enzyme in this species is believed to be ubiquinone. Couples the redox reaction to proton translocation (for every two electrons transferred, four hydrogen ions are translocated across the cytoplasmic membrane), and thus conserves the redox energy in a proton gradient.</text>
</comment>
<keyword evidence="5" id="KW-0874">Quinone</keyword>
<feature type="domain" description="NADH:quinone oxidoreductase/Mrp antiporter transmembrane" evidence="7">
    <location>
        <begin position="129"/>
        <end position="415"/>
    </location>
</feature>
<dbReference type="GO" id="GO:0005886">
    <property type="term" value="C:plasma membrane"/>
    <property type="evidence" value="ECO:0007669"/>
    <property type="project" value="UniProtKB-SubCell"/>
</dbReference>
<comment type="subunit">
    <text evidence="5">NDH-1 is composed of 14 different subunits. Subunits NuoA, H, J, K, L, M, N constitute the membrane sector of the complex.</text>
</comment>
<keyword evidence="4 5" id="KW-0472">Membrane</keyword>
<evidence type="ECO:0000256" key="2">
    <source>
        <dbReference type="ARBA" id="ARBA00022692"/>
    </source>
</evidence>
<dbReference type="AlphaFoldDB" id="A0A160PE56"/>
<dbReference type="GO" id="GO:0050136">
    <property type="term" value="F:NADH dehydrogenase (quinone) (non-electrogenic) activity"/>
    <property type="evidence" value="ECO:0007669"/>
    <property type="project" value="UniProtKB-UniRule"/>
</dbReference>
<keyword evidence="5" id="KW-1003">Cell membrane</keyword>
<dbReference type="RefSeq" id="WP_096485530.1">
    <property type="nucleotide sequence ID" value="NZ_AP014809.1"/>
</dbReference>
<keyword evidence="5" id="KW-0813">Transport</keyword>
<evidence type="ECO:0000259" key="7">
    <source>
        <dbReference type="Pfam" id="PF00361"/>
    </source>
</evidence>
<evidence type="ECO:0000313" key="8">
    <source>
        <dbReference type="EMBL" id="BAU91407.1"/>
    </source>
</evidence>
<dbReference type="EC" id="7.1.1.-" evidence="5"/>
<feature type="transmembrane region" description="Helical" evidence="5">
    <location>
        <begin position="43"/>
        <end position="63"/>
    </location>
</feature>
<dbReference type="GO" id="GO:0048038">
    <property type="term" value="F:quinone binding"/>
    <property type="evidence" value="ECO:0007669"/>
    <property type="project" value="UniProtKB-KW"/>
</dbReference>
<feature type="transmembrane region" description="Helical" evidence="5">
    <location>
        <begin position="112"/>
        <end position="129"/>
    </location>
</feature>
<name>A0A160PE56_9HYPH</name>
<evidence type="ECO:0000256" key="3">
    <source>
        <dbReference type="ARBA" id="ARBA00022989"/>
    </source>
</evidence>
<protein>
    <recommendedName>
        <fullName evidence="5">NADH-quinone oxidoreductase subunit N</fullName>
        <ecNumber evidence="5">7.1.1.-</ecNumber>
    </recommendedName>
    <alternativeName>
        <fullName evidence="5">NADH dehydrogenase I subunit N</fullName>
    </alternativeName>
    <alternativeName>
        <fullName evidence="5">NDH-1 subunit N</fullName>
    </alternativeName>
</protein>
<organism evidence="8 9">
    <name type="scientific">Methylorubrum populi</name>
    <dbReference type="NCBI Taxonomy" id="223967"/>
    <lineage>
        <taxon>Bacteria</taxon>
        <taxon>Pseudomonadati</taxon>
        <taxon>Pseudomonadota</taxon>
        <taxon>Alphaproteobacteria</taxon>
        <taxon>Hyphomicrobiales</taxon>
        <taxon>Methylobacteriaceae</taxon>
        <taxon>Methylorubrum</taxon>
    </lineage>
</organism>
<comment type="catalytic activity">
    <reaction evidence="5">
        <text>a quinone + NADH + 5 H(+)(in) = a quinol + NAD(+) + 4 H(+)(out)</text>
        <dbReference type="Rhea" id="RHEA:57888"/>
        <dbReference type="ChEBI" id="CHEBI:15378"/>
        <dbReference type="ChEBI" id="CHEBI:24646"/>
        <dbReference type="ChEBI" id="CHEBI:57540"/>
        <dbReference type="ChEBI" id="CHEBI:57945"/>
        <dbReference type="ChEBI" id="CHEBI:132124"/>
    </reaction>
</comment>
<comment type="subcellular location">
    <subcellularLocation>
        <location evidence="5">Cell membrane</location>
        <topology evidence="5">Multi-pass membrane protein</topology>
    </subcellularLocation>
    <subcellularLocation>
        <location evidence="1">Endomembrane system</location>
        <topology evidence="1">Multi-pass membrane protein</topology>
    </subcellularLocation>
    <subcellularLocation>
        <location evidence="6">Membrane</location>
        <topology evidence="6">Multi-pass membrane protein</topology>
    </subcellularLocation>
</comment>
<dbReference type="PANTHER" id="PTHR22773">
    <property type="entry name" value="NADH DEHYDROGENASE"/>
    <property type="match status" value="1"/>
</dbReference>
<evidence type="ECO:0000256" key="5">
    <source>
        <dbReference type="HAMAP-Rule" id="MF_00445"/>
    </source>
</evidence>
<keyword evidence="5" id="KW-1278">Translocase</keyword>
<reference evidence="8 9" key="1">
    <citation type="journal article" date="2016" name="Genome Announc.">
        <title>Complete Genome Sequence of Methylobacterium populi P-1M, Isolated from Pink-Pigmented Household Biofilm.</title>
        <authorList>
            <person name="Morohoshi T."/>
            <person name="Ikeda T."/>
        </authorList>
    </citation>
    <scope>NUCLEOTIDE SEQUENCE [LARGE SCALE GENOMIC DNA]</scope>
    <source>
        <strain evidence="8 9">P-1M</strain>
    </source>
</reference>
<feature type="transmembrane region" description="Helical" evidence="5">
    <location>
        <begin position="83"/>
        <end position="100"/>
    </location>
</feature>
<comment type="similarity">
    <text evidence="5">Belongs to the complex I subunit 2 family.</text>
</comment>
<evidence type="ECO:0000313" key="9">
    <source>
        <dbReference type="Proteomes" id="UP000218288"/>
    </source>
</evidence>
<feature type="transmembrane region" description="Helical" evidence="5">
    <location>
        <begin position="207"/>
        <end position="231"/>
    </location>
</feature>
<keyword evidence="2 5" id="KW-0812">Transmembrane</keyword>
<dbReference type="GO" id="GO:0012505">
    <property type="term" value="C:endomembrane system"/>
    <property type="evidence" value="ECO:0007669"/>
    <property type="project" value="UniProtKB-SubCell"/>
</dbReference>
<feature type="transmembrane region" description="Helical" evidence="5">
    <location>
        <begin position="166"/>
        <end position="187"/>
    </location>
</feature>
<dbReference type="GO" id="GO:0008137">
    <property type="term" value="F:NADH dehydrogenase (ubiquinone) activity"/>
    <property type="evidence" value="ECO:0007669"/>
    <property type="project" value="InterPro"/>
</dbReference>
<feature type="transmembrane region" description="Helical" evidence="5">
    <location>
        <begin position="272"/>
        <end position="293"/>
    </location>
</feature>